<sequence>MTTKPAAGRPKEKERVLSRQIILSTALQFVRTNGTDTLTFRALADLLNVTPMAVKYHAGSKKELLFDLLEHAFVGTLDDAEGLTPKTRVKEILEEYCSRALVYPSLLHAVLEDVSLMKGELVRVTDELRVNIQKLDNGETDDVLLHLLVDYTHGFVLSSAAGEEATLPISNYLRGLDWILCRLPDQNDR</sequence>
<dbReference type="InterPro" id="IPR009057">
    <property type="entry name" value="Homeodomain-like_sf"/>
</dbReference>
<name>A0A8J7IF01_9RHOB</name>
<protein>
    <submittedName>
        <fullName evidence="1">TetR/AcrR family transcriptional regulator</fullName>
    </submittedName>
</protein>
<dbReference type="RefSeq" id="WP_228850204.1">
    <property type="nucleotide sequence ID" value="NZ_JADCKQ010000022.1"/>
</dbReference>
<evidence type="ECO:0000313" key="1">
    <source>
        <dbReference type="EMBL" id="MBI1495509.1"/>
    </source>
</evidence>
<reference evidence="1" key="1">
    <citation type="submission" date="2020-10" db="EMBL/GenBank/DDBJ databases">
        <title>Paenihalocynthiibacter styelae gen. nov., sp. nov., isolated from stalked sea squirt Styela clava.</title>
        <authorList>
            <person name="Kim Y.-O."/>
            <person name="Yoon J.-H."/>
        </authorList>
    </citation>
    <scope>NUCLEOTIDE SEQUENCE</scope>
    <source>
        <strain evidence="1">MYP1-1</strain>
    </source>
</reference>
<dbReference type="SUPFAM" id="SSF46689">
    <property type="entry name" value="Homeodomain-like"/>
    <property type="match status" value="1"/>
</dbReference>
<accession>A0A8J7IF01</accession>
<dbReference type="Gene3D" id="1.10.357.10">
    <property type="entry name" value="Tetracycline Repressor, domain 2"/>
    <property type="match status" value="1"/>
</dbReference>
<gene>
    <name evidence="1" type="ORF">H1D41_17875</name>
</gene>
<comment type="caution">
    <text evidence="1">The sequence shown here is derived from an EMBL/GenBank/DDBJ whole genome shotgun (WGS) entry which is preliminary data.</text>
</comment>
<dbReference type="AlphaFoldDB" id="A0A8J7IF01"/>
<organism evidence="1 2">
    <name type="scientific">Halocynthiibacter styelae</name>
    <dbReference type="NCBI Taxonomy" id="2761955"/>
    <lineage>
        <taxon>Bacteria</taxon>
        <taxon>Pseudomonadati</taxon>
        <taxon>Pseudomonadota</taxon>
        <taxon>Alphaproteobacteria</taxon>
        <taxon>Rhodobacterales</taxon>
        <taxon>Paracoccaceae</taxon>
        <taxon>Halocynthiibacter</taxon>
    </lineage>
</organism>
<evidence type="ECO:0000313" key="2">
    <source>
        <dbReference type="Proteomes" id="UP000640583"/>
    </source>
</evidence>
<dbReference type="Proteomes" id="UP000640583">
    <property type="component" value="Unassembled WGS sequence"/>
</dbReference>
<dbReference type="EMBL" id="JADCKQ010000022">
    <property type="protein sequence ID" value="MBI1495509.1"/>
    <property type="molecule type" value="Genomic_DNA"/>
</dbReference>
<keyword evidence="2" id="KW-1185">Reference proteome</keyword>
<proteinExistence type="predicted"/>